<dbReference type="EMBL" id="CAJHJT010000012">
    <property type="protein sequence ID" value="CAD6997799.1"/>
    <property type="molecule type" value="Genomic_DNA"/>
</dbReference>
<sequence>MLYTLTPHYDYEEKCTLIGSASATYWKSLQRFKFQQPLYYRKTTPTTLRSLTYCRGVGSDARHVKTSHTRDLLNCKVDNVGNREMKRSEFSLWYNKKKVTSFWTIKS</sequence>
<dbReference type="AlphaFoldDB" id="A0A811UFT0"/>
<gene>
    <name evidence="1" type="ORF">CCAP1982_LOCUS6424</name>
</gene>
<comment type="caution">
    <text evidence="1">The sequence shown here is derived from an EMBL/GenBank/DDBJ whole genome shotgun (WGS) entry which is preliminary data.</text>
</comment>
<organism evidence="1 2">
    <name type="scientific">Ceratitis capitata</name>
    <name type="common">Mediterranean fruit fly</name>
    <name type="synonym">Tephritis capitata</name>
    <dbReference type="NCBI Taxonomy" id="7213"/>
    <lineage>
        <taxon>Eukaryota</taxon>
        <taxon>Metazoa</taxon>
        <taxon>Ecdysozoa</taxon>
        <taxon>Arthropoda</taxon>
        <taxon>Hexapoda</taxon>
        <taxon>Insecta</taxon>
        <taxon>Pterygota</taxon>
        <taxon>Neoptera</taxon>
        <taxon>Endopterygota</taxon>
        <taxon>Diptera</taxon>
        <taxon>Brachycera</taxon>
        <taxon>Muscomorpha</taxon>
        <taxon>Tephritoidea</taxon>
        <taxon>Tephritidae</taxon>
        <taxon>Ceratitis</taxon>
        <taxon>Ceratitis</taxon>
    </lineage>
</organism>
<evidence type="ECO:0000313" key="2">
    <source>
        <dbReference type="Proteomes" id="UP000606786"/>
    </source>
</evidence>
<dbReference type="Proteomes" id="UP000606786">
    <property type="component" value="Unassembled WGS sequence"/>
</dbReference>
<keyword evidence="2" id="KW-1185">Reference proteome</keyword>
<name>A0A811UFT0_CERCA</name>
<accession>A0A811UFT0</accession>
<evidence type="ECO:0000313" key="1">
    <source>
        <dbReference type="EMBL" id="CAD6997799.1"/>
    </source>
</evidence>
<proteinExistence type="predicted"/>
<protein>
    <submittedName>
        <fullName evidence="1">(Mediterranean fruit fly) hypothetical protein</fullName>
    </submittedName>
</protein>
<reference evidence="1" key="1">
    <citation type="submission" date="2020-11" db="EMBL/GenBank/DDBJ databases">
        <authorList>
            <person name="Whitehead M."/>
        </authorList>
    </citation>
    <scope>NUCLEOTIDE SEQUENCE</scope>
    <source>
        <strain evidence="1">EGII</strain>
    </source>
</reference>